<name>A0A974CM30_XENLA</name>
<evidence type="ECO:0000256" key="1">
    <source>
        <dbReference type="SAM" id="MobiDB-lite"/>
    </source>
</evidence>
<accession>A0A974CM30</accession>
<organism evidence="2 3">
    <name type="scientific">Xenopus laevis</name>
    <name type="common">African clawed frog</name>
    <dbReference type="NCBI Taxonomy" id="8355"/>
    <lineage>
        <taxon>Eukaryota</taxon>
        <taxon>Metazoa</taxon>
        <taxon>Chordata</taxon>
        <taxon>Craniata</taxon>
        <taxon>Vertebrata</taxon>
        <taxon>Euteleostomi</taxon>
        <taxon>Amphibia</taxon>
        <taxon>Batrachia</taxon>
        <taxon>Anura</taxon>
        <taxon>Pipoidea</taxon>
        <taxon>Pipidae</taxon>
        <taxon>Xenopodinae</taxon>
        <taxon>Xenopus</taxon>
        <taxon>Xenopus</taxon>
    </lineage>
</organism>
<dbReference type="Proteomes" id="UP000694892">
    <property type="component" value="Chromosome 6S"/>
</dbReference>
<evidence type="ECO:0000313" key="3">
    <source>
        <dbReference type="Proteomes" id="UP000694892"/>
    </source>
</evidence>
<gene>
    <name evidence="2" type="ORF">XELAEV_18033682mg</name>
</gene>
<protein>
    <submittedName>
        <fullName evidence="2">Uncharacterized protein</fullName>
    </submittedName>
</protein>
<feature type="region of interest" description="Disordered" evidence="1">
    <location>
        <begin position="34"/>
        <end position="58"/>
    </location>
</feature>
<dbReference type="EMBL" id="CM004477">
    <property type="protein sequence ID" value="OCT74696.1"/>
    <property type="molecule type" value="Genomic_DNA"/>
</dbReference>
<proteinExistence type="predicted"/>
<evidence type="ECO:0000313" key="2">
    <source>
        <dbReference type="EMBL" id="OCT74696.1"/>
    </source>
</evidence>
<dbReference type="AlphaFoldDB" id="A0A974CM30"/>
<reference evidence="3" key="1">
    <citation type="journal article" date="2016" name="Nature">
        <title>Genome evolution in the allotetraploid frog Xenopus laevis.</title>
        <authorList>
            <person name="Session A.M."/>
            <person name="Uno Y."/>
            <person name="Kwon T."/>
            <person name="Chapman J.A."/>
            <person name="Toyoda A."/>
            <person name="Takahashi S."/>
            <person name="Fukui A."/>
            <person name="Hikosaka A."/>
            <person name="Suzuki A."/>
            <person name="Kondo M."/>
            <person name="van Heeringen S.J."/>
            <person name="Quigley I."/>
            <person name="Heinz S."/>
            <person name="Ogino H."/>
            <person name="Ochi H."/>
            <person name="Hellsten U."/>
            <person name="Lyons J.B."/>
            <person name="Simakov O."/>
            <person name="Putnam N."/>
            <person name="Stites J."/>
            <person name="Kuroki Y."/>
            <person name="Tanaka T."/>
            <person name="Michiue T."/>
            <person name="Watanabe M."/>
            <person name="Bogdanovic O."/>
            <person name="Lister R."/>
            <person name="Georgiou G."/>
            <person name="Paranjpe S.S."/>
            <person name="van Kruijsbergen I."/>
            <person name="Shu S."/>
            <person name="Carlson J."/>
            <person name="Kinoshita T."/>
            <person name="Ohta Y."/>
            <person name="Mawaribuchi S."/>
            <person name="Jenkins J."/>
            <person name="Grimwood J."/>
            <person name="Schmutz J."/>
            <person name="Mitros T."/>
            <person name="Mozaffari S.V."/>
            <person name="Suzuki Y."/>
            <person name="Haramoto Y."/>
            <person name="Yamamoto T.S."/>
            <person name="Takagi C."/>
            <person name="Heald R."/>
            <person name="Miller K."/>
            <person name="Haudenschild C."/>
            <person name="Kitzman J."/>
            <person name="Nakayama T."/>
            <person name="Izutsu Y."/>
            <person name="Robert J."/>
            <person name="Fortriede J."/>
            <person name="Burns K."/>
            <person name="Lotay V."/>
            <person name="Karimi K."/>
            <person name="Yasuoka Y."/>
            <person name="Dichmann D.S."/>
            <person name="Flajnik M.F."/>
            <person name="Houston D.W."/>
            <person name="Shendure J."/>
            <person name="DuPasquier L."/>
            <person name="Vize P.D."/>
            <person name="Zorn A.M."/>
            <person name="Ito M."/>
            <person name="Marcotte E.M."/>
            <person name="Wallingford J.B."/>
            <person name="Ito Y."/>
            <person name="Asashima M."/>
            <person name="Ueno N."/>
            <person name="Matsuda Y."/>
            <person name="Veenstra G.J."/>
            <person name="Fujiyama A."/>
            <person name="Harland R.M."/>
            <person name="Taira M."/>
            <person name="Rokhsar D.S."/>
        </authorList>
    </citation>
    <scope>NUCLEOTIDE SEQUENCE [LARGE SCALE GENOMIC DNA]</scope>
    <source>
        <strain evidence="3">J</strain>
    </source>
</reference>
<sequence>MPGQRVRNRPKALSPYRKLPNCIHRPVTMCGPSQLRESSQAWANRKKPQLPTSLYERAPGKAPPTFQTYSAGCLLPWPIVTEISGLLHADW</sequence>